<organism evidence="1 2">
    <name type="scientific">Natrinema pellirubrum (strain DSM 15624 / CIP 106293 / JCM 10476 / NCIMB 786 / 157)</name>
    <dbReference type="NCBI Taxonomy" id="797303"/>
    <lineage>
        <taxon>Archaea</taxon>
        <taxon>Methanobacteriati</taxon>
        <taxon>Methanobacteriota</taxon>
        <taxon>Stenosarchaea group</taxon>
        <taxon>Halobacteria</taxon>
        <taxon>Halobacteriales</taxon>
        <taxon>Natrialbaceae</taxon>
        <taxon>Natrinema</taxon>
    </lineage>
</organism>
<dbReference type="Proteomes" id="UP000011593">
    <property type="component" value="Unassembled WGS sequence"/>
</dbReference>
<evidence type="ECO:0000313" key="1">
    <source>
        <dbReference type="EMBL" id="ELY73139.1"/>
    </source>
</evidence>
<proteinExistence type="predicted"/>
<name>L9YGC8_NATP1</name>
<protein>
    <submittedName>
        <fullName evidence="1">Uncharacterized protein</fullName>
    </submittedName>
</protein>
<comment type="caution">
    <text evidence="1">The sequence shown here is derived from an EMBL/GenBank/DDBJ whole genome shotgun (WGS) entry which is preliminary data.</text>
</comment>
<reference evidence="1 2" key="1">
    <citation type="journal article" date="2014" name="PLoS Genet.">
        <title>Phylogenetically driven sequencing of extremely halophilic archaea reveals strategies for static and dynamic osmo-response.</title>
        <authorList>
            <person name="Becker E.A."/>
            <person name="Seitzer P.M."/>
            <person name="Tritt A."/>
            <person name="Larsen D."/>
            <person name="Krusor M."/>
            <person name="Yao A.I."/>
            <person name="Wu D."/>
            <person name="Madern D."/>
            <person name="Eisen J.A."/>
            <person name="Darling A.E."/>
            <person name="Facciotti M.T."/>
        </authorList>
    </citation>
    <scope>NUCLEOTIDE SEQUENCE [LARGE SCALE GENOMIC DNA]</scope>
    <source>
        <strain evidence="1 2">DSM 15624</strain>
    </source>
</reference>
<accession>L9YGC8</accession>
<sequence length="133" mass="14973">MPPLVGGRIGDRRVLDARLEVETVWSDEELKHPQRRVVRERLLGVPEAAAGVHHQQVFGIGNEFVPLPVVVTHHPVGNPRDDLLVAVLMHPDQCSRIHERLDDRRKRTVSVVVVARDRTAGEIEMDPELALIL</sequence>
<keyword evidence="2" id="KW-1185">Reference proteome</keyword>
<dbReference type="EMBL" id="AOIE01000081">
    <property type="protein sequence ID" value="ELY73139.1"/>
    <property type="molecule type" value="Genomic_DNA"/>
</dbReference>
<evidence type="ECO:0000313" key="2">
    <source>
        <dbReference type="Proteomes" id="UP000011593"/>
    </source>
</evidence>
<dbReference type="AlphaFoldDB" id="L9YGC8"/>
<gene>
    <name evidence="1" type="ORF">C488_14202</name>
</gene>